<dbReference type="PANTHER" id="PTHR22603">
    <property type="entry name" value="CHOLINE/ETHANOALAMINE KINASE"/>
    <property type="match status" value="1"/>
</dbReference>
<keyword evidence="2" id="KW-0418">Kinase</keyword>
<proteinExistence type="predicted"/>
<evidence type="ECO:0000313" key="3">
    <source>
        <dbReference type="EMBL" id="OCH99522.1"/>
    </source>
</evidence>
<dbReference type="Proteomes" id="UP000093336">
    <property type="component" value="Unassembled WGS sequence"/>
</dbReference>
<dbReference type="STRING" id="455.Ljam_1986"/>
<dbReference type="Gene3D" id="3.30.200.20">
    <property type="entry name" value="Phosphorylase Kinase, domain 1"/>
    <property type="match status" value="1"/>
</dbReference>
<dbReference type="RefSeq" id="WP_058449882.1">
    <property type="nucleotide sequence ID" value="NZ_CAAAJF010000002.1"/>
</dbReference>
<dbReference type="Gene3D" id="1.20.1280.50">
    <property type="match status" value="1"/>
</dbReference>
<dbReference type="AlphaFoldDB" id="A0A0W0UJ41"/>
<evidence type="ECO:0000313" key="5">
    <source>
        <dbReference type="Proteomes" id="UP000093336"/>
    </source>
</evidence>
<protein>
    <submittedName>
        <fullName evidence="2">Choline kinase</fullName>
    </submittedName>
</protein>
<gene>
    <name evidence="3" type="ORF">A8135_07540</name>
    <name evidence="2" type="ORF">Ljam_1986</name>
</gene>
<dbReference type="GO" id="GO:0004305">
    <property type="term" value="F:ethanolamine kinase activity"/>
    <property type="evidence" value="ECO:0007669"/>
    <property type="project" value="TreeGrafter"/>
</dbReference>
<sequence>MKISFFRSEESSPTKTPELPERICMHILSFIEPDKLNQLQFVNRTWKELVNKTKSRMALMPTIKRIPLLEPYDLGQLGIYPLSGGMTNCTFRIKFRKKNCWVLRVPGEGSTTFVDRKNEANNARQAADLQINVAIDFFDPDDGLQLTRYLENNRTLAKELRENPLILKTTAAVLKSLHSSALFPNEINLFTRNSELMAVLKERHPAILPTGFEMIEVWMDKIQTLINSYTIPLSPCHNDVTASNFLVSENPNTKEKLVKLLDFELSANNDRVCDLAYLLWDAELSQQHSELFVESYFGHCDEAVLSWLYLYKPVIGWWYAIWSWTQIANNANACAPEAYQELAVKSYEKTKEYLQSEEFKTAFNRIEDETQNASFTGVRSFSL</sequence>
<dbReference type="PROSITE" id="PS50181">
    <property type="entry name" value="FBOX"/>
    <property type="match status" value="1"/>
</dbReference>
<dbReference type="InterPro" id="IPR036047">
    <property type="entry name" value="F-box-like_dom_sf"/>
</dbReference>
<dbReference type="Pfam" id="PF12937">
    <property type="entry name" value="F-box-like"/>
    <property type="match status" value="1"/>
</dbReference>
<dbReference type="CDD" id="cd05151">
    <property type="entry name" value="ChoK-like"/>
    <property type="match status" value="1"/>
</dbReference>
<comment type="caution">
    <text evidence="2">The sequence shown here is derived from an EMBL/GenBank/DDBJ whole genome shotgun (WGS) entry which is preliminary data.</text>
</comment>
<dbReference type="Pfam" id="PF01633">
    <property type="entry name" value="Choline_kinase"/>
    <property type="match status" value="1"/>
</dbReference>
<evidence type="ECO:0000259" key="1">
    <source>
        <dbReference type="PROSITE" id="PS50181"/>
    </source>
</evidence>
<dbReference type="PATRIC" id="fig|455.5.peg.2093"/>
<organism evidence="2 4">
    <name type="scientific">Legionella jamestowniensis</name>
    <dbReference type="NCBI Taxonomy" id="455"/>
    <lineage>
        <taxon>Bacteria</taxon>
        <taxon>Pseudomonadati</taxon>
        <taxon>Pseudomonadota</taxon>
        <taxon>Gammaproteobacteria</taxon>
        <taxon>Legionellales</taxon>
        <taxon>Legionellaceae</taxon>
        <taxon>Legionella</taxon>
    </lineage>
</organism>
<accession>A0A0W0UJ41</accession>
<evidence type="ECO:0000313" key="4">
    <source>
        <dbReference type="Proteomes" id="UP000054715"/>
    </source>
</evidence>
<dbReference type="InterPro" id="IPR001810">
    <property type="entry name" value="F-box_dom"/>
</dbReference>
<name>A0A0W0UJ41_9GAMM</name>
<dbReference type="GO" id="GO:0006646">
    <property type="term" value="P:phosphatidylethanolamine biosynthetic process"/>
    <property type="evidence" value="ECO:0007669"/>
    <property type="project" value="TreeGrafter"/>
</dbReference>
<dbReference type="Gene3D" id="3.90.1200.10">
    <property type="match status" value="1"/>
</dbReference>
<dbReference type="CDD" id="cd09917">
    <property type="entry name" value="F-box_SF"/>
    <property type="match status" value="1"/>
</dbReference>
<feature type="domain" description="F-box" evidence="1">
    <location>
        <begin position="13"/>
        <end position="59"/>
    </location>
</feature>
<dbReference type="SUPFAM" id="SSF56112">
    <property type="entry name" value="Protein kinase-like (PK-like)"/>
    <property type="match status" value="1"/>
</dbReference>
<dbReference type="InterPro" id="IPR011009">
    <property type="entry name" value="Kinase-like_dom_sf"/>
</dbReference>
<reference evidence="3 5" key="2">
    <citation type="submission" date="2016-05" db="EMBL/GenBank/DDBJ databases">
        <authorList>
            <person name="Prochazka B."/>
            <person name="Indra A."/>
            <person name="Hasenberger P."/>
            <person name="Blaschitz M."/>
            <person name="Wagner L."/>
            <person name="Wewalka G."/>
            <person name="Sorschag S."/>
            <person name="Schmid D."/>
            <person name="Ruppitsch W."/>
        </authorList>
    </citation>
    <scope>NUCLEOTIDE SEQUENCE [LARGE SCALE GENOMIC DNA]</scope>
    <source>
        <strain evidence="3 5">974010_12</strain>
    </source>
</reference>
<dbReference type="EMBL" id="LYOZ01000001">
    <property type="protein sequence ID" value="OCH99522.1"/>
    <property type="molecule type" value="Genomic_DNA"/>
</dbReference>
<reference evidence="2 4" key="1">
    <citation type="submission" date="2015-11" db="EMBL/GenBank/DDBJ databases">
        <title>Genomic analysis of 38 Legionella species identifies large and diverse effector repertoires.</title>
        <authorList>
            <person name="Burstein D."/>
            <person name="Amaro F."/>
            <person name="Zusman T."/>
            <person name="Lifshitz Z."/>
            <person name="Cohen O."/>
            <person name="Gilbert J.A."/>
            <person name="Pupko T."/>
            <person name="Shuman H.A."/>
            <person name="Segal G."/>
        </authorList>
    </citation>
    <scope>NUCLEOTIDE SEQUENCE [LARGE SCALE GENOMIC DNA]</scope>
    <source>
        <strain evidence="2 4">JA-26-G1-E2</strain>
    </source>
</reference>
<dbReference type="EMBL" id="LNYG01000013">
    <property type="protein sequence ID" value="KTD07791.1"/>
    <property type="molecule type" value="Genomic_DNA"/>
</dbReference>
<dbReference type="Proteomes" id="UP000054715">
    <property type="component" value="Unassembled WGS sequence"/>
</dbReference>
<keyword evidence="5" id="KW-1185">Reference proteome</keyword>
<evidence type="ECO:0000313" key="2">
    <source>
        <dbReference type="EMBL" id="KTD07791.1"/>
    </source>
</evidence>
<dbReference type="SUPFAM" id="SSF81383">
    <property type="entry name" value="F-box domain"/>
    <property type="match status" value="1"/>
</dbReference>
<keyword evidence="2" id="KW-0808">Transferase</keyword>
<dbReference type="GO" id="GO:0005737">
    <property type="term" value="C:cytoplasm"/>
    <property type="evidence" value="ECO:0007669"/>
    <property type="project" value="TreeGrafter"/>
</dbReference>
<dbReference type="PANTHER" id="PTHR22603:SF66">
    <property type="entry name" value="ETHANOLAMINE KINASE"/>
    <property type="match status" value="1"/>
</dbReference>